<name>A0A022QJH7_ERYGU</name>
<keyword evidence="3" id="KW-1185">Reference proteome</keyword>
<dbReference type="AlphaFoldDB" id="A0A022QJH7"/>
<sequence length="297" mass="32999">MLFRTRQAVADKTQILIKIEPHSKAPILLIQSLPPHPIPPPTISSTLRPSPNSESKTTFPNLTQAPSTKMKNSMSRTKPFTGWKNPYTAPRNPPHNSLTSLMERPGDFDPNRIPSSIFSRPSTPTEWSVASNDSLFSIHIGNNSFSRDHVSRIGVDLYRSGELQKSGELSKSEELCQTEESYKPWELFQSQELFQSTEVLTNCDTKRSSELVKVKQTSPTRKGVVKPNKNLDVVKSIDVDVGPGETARIDEPTYDVPKATVGNSQVEAHTEYSGDSRSANFRSDKSETSIPSFALPM</sequence>
<evidence type="ECO:0000256" key="1">
    <source>
        <dbReference type="SAM" id="MobiDB-lite"/>
    </source>
</evidence>
<dbReference type="PANTHER" id="PTHR33673">
    <property type="entry name" value="SUPPRESSOR SRP40-LIKE PROTEIN"/>
    <property type="match status" value="1"/>
</dbReference>
<accession>A0A022QJH7</accession>
<proteinExistence type="predicted"/>
<feature type="region of interest" description="Disordered" evidence="1">
    <location>
        <begin position="36"/>
        <end position="91"/>
    </location>
</feature>
<evidence type="ECO:0000313" key="3">
    <source>
        <dbReference type="Proteomes" id="UP000030748"/>
    </source>
</evidence>
<organism evidence="2 3">
    <name type="scientific">Erythranthe guttata</name>
    <name type="common">Yellow monkey flower</name>
    <name type="synonym">Mimulus guttatus</name>
    <dbReference type="NCBI Taxonomy" id="4155"/>
    <lineage>
        <taxon>Eukaryota</taxon>
        <taxon>Viridiplantae</taxon>
        <taxon>Streptophyta</taxon>
        <taxon>Embryophyta</taxon>
        <taxon>Tracheophyta</taxon>
        <taxon>Spermatophyta</taxon>
        <taxon>Magnoliopsida</taxon>
        <taxon>eudicotyledons</taxon>
        <taxon>Gunneridae</taxon>
        <taxon>Pentapetalae</taxon>
        <taxon>asterids</taxon>
        <taxon>lamiids</taxon>
        <taxon>Lamiales</taxon>
        <taxon>Phrymaceae</taxon>
        <taxon>Erythranthe</taxon>
    </lineage>
</organism>
<evidence type="ECO:0000313" key="2">
    <source>
        <dbReference type="EMBL" id="EYU28867.1"/>
    </source>
</evidence>
<dbReference type="STRING" id="4155.A0A022QJH7"/>
<dbReference type="Proteomes" id="UP000030748">
    <property type="component" value="Unassembled WGS sequence"/>
</dbReference>
<reference evidence="2 3" key="1">
    <citation type="journal article" date="2013" name="Proc. Natl. Acad. Sci. U.S.A.">
        <title>Fine-scale variation in meiotic recombination in Mimulus inferred from population shotgun sequencing.</title>
        <authorList>
            <person name="Hellsten U."/>
            <person name="Wright K.M."/>
            <person name="Jenkins J."/>
            <person name="Shu S."/>
            <person name="Yuan Y."/>
            <person name="Wessler S.R."/>
            <person name="Schmutz J."/>
            <person name="Willis J.H."/>
            <person name="Rokhsar D.S."/>
        </authorList>
    </citation>
    <scope>NUCLEOTIDE SEQUENCE [LARGE SCALE GENOMIC DNA]</scope>
    <source>
        <strain evidence="3">cv. DUN x IM62</strain>
    </source>
</reference>
<dbReference type="PANTHER" id="PTHR33673:SF36">
    <property type="entry name" value="MYB-LIKE PROTEIN Q"/>
    <property type="match status" value="1"/>
</dbReference>
<dbReference type="EMBL" id="KI631311">
    <property type="protein sequence ID" value="EYU28867.1"/>
    <property type="molecule type" value="Genomic_DNA"/>
</dbReference>
<feature type="compositionally biased region" description="Polar residues" evidence="1">
    <location>
        <begin position="52"/>
        <end position="78"/>
    </location>
</feature>
<feature type="region of interest" description="Disordered" evidence="1">
    <location>
        <begin position="257"/>
        <end position="297"/>
    </location>
</feature>
<protein>
    <submittedName>
        <fullName evidence="2">Uncharacterized protein</fullName>
    </submittedName>
</protein>
<gene>
    <name evidence="2" type="ORF">MIMGU_mgv1a010940mg</name>
</gene>
<dbReference type="eggNOG" id="ENOG502S25X">
    <property type="taxonomic scope" value="Eukaryota"/>
</dbReference>